<evidence type="ECO:0000256" key="8">
    <source>
        <dbReference type="PROSITE-ProRule" id="PRU00221"/>
    </source>
</evidence>
<evidence type="ECO:0000313" key="13">
    <source>
        <dbReference type="EMBL" id="ODV63488.1"/>
    </source>
</evidence>
<dbReference type="GO" id="GO:0030674">
    <property type="term" value="F:protein-macromolecule adaptor activity"/>
    <property type="evidence" value="ECO:0007669"/>
    <property type="project" value="EnsemblFungi"/>
</dbReference>
<comment type="similarity">
    <text evidence="1 9">Belongs to the WD repeat coronin family.</text>
</comment>
<keyword evidence="4 9" id="KW-0677">Repeat</keyword>
<dbReference type="OrthoDB" id="1850764at2759"/>
<feature type="compositionally biased region" description="Polar residues" evidence="11">
    <location>
        <begin position="523"/>
        <end position="532"/>
    </location>
</feature>
<feature type="region of interest" description="Disordered" evidence="11">
    <location>
        <begin position="495"/>
        <end position="582"/>
    </location>
</feature>
<evidence type="ECO:0000256" key="3">
    <source>
        <dbReference type="ARBA" id="ARBA00022574"/>
    </source>
</evidence>
<evidence type="ECO:0000256" key="6">
    <source>
        <dbReference type="ARBA" id="ARBA00023203"/>
    </source>
</evidence>
<proteinExistence type="inferred from homology"/>
<dbReference type="GO" id="GO:0007017">
    <property type="term" value="P:microtubule-based process"/>
    <property type="evidence" value="ECO:0007669"/>
    <property type="project" value="EnsemblFungi"/>
</dbReference>
<dbReference type="InterPro" id="IPR015505">
    <property type="entry name" value="Coronin"/>
</dbReference>
<dbReference type="GO" id="GO:0034316">
    <property type="term" value="P:negative regulation of Arp2/3 complex-mediated actin nucleation"/>
    <property type="evidence" value="ECO:0007669"/>
    <property type="project" value="EnsemblFungi"/>
</dbReference>
<evidence type="ECO:0000256" key="5">
    <source>
        <dbReference type="ARBA" id="ARBA00023054"/>
    </source>
</evidence>
<dbReference type="STRING" id="1344418.A0A1D2VPF0"/>
<evidence type="ECO:0000256" key="2">
    <source>
        <dbReference type="ARBA" id="ARBA00022553"/>
    </source>
</evidence>
<dbReference type="InterPro" id="IPR036322">
    <property type="entry name" value="WD40_repeat_dom_sf"/>
</dbReference>
<dbReference type="InterPro" id="IPR015943">
    <property type="entry name" value="WD40/YVTN_repeat-like_dom_sf"/>
</dbReference>
<dbReference type="PROSITE" id="PS00678">
    <property type="entry name" value="WD_REPEATS_1"/>
    <property type="match status" value="2"/>
</dbReference>
<dbReference type="PANTHER" id="PTHR10856:SF0">
    <property type="entry name" value="CORONIN"/>
    <property type="match status" value="1"/>
</dbReference>
<dbReference type="InParanoid" id="A0A1D2VPF0"/>
<dbReference type="GO" id="GO:0051666">
    <property type="term" value="P:actin cortical patch localization"/>
    <property type="evidence" value="ECO:0007669"/>
    <property type="project" value="EnsemblFungi"/>
</dbReference>
<dbReference type="GO" id="GO:0110085">
    <property type="term" value="C:mitotic actomyosin contractile ring"/>
    <property type="evidence" value="ECO:0007669"/>
    <property type="project" value="EnsemblFungi"/>
</dbReference>
<dbReference type="GO" id="GO:1990819">
    <property type="term" value="C:mating projection actin fusion focus"/>
    <property type="evidence" value="ECO:0007669"/>
    <property type="project" value="EnsemblFungi"/>
</dbReference>
<feature type="region of interest" description="Disordered" evidence="11">
    <location>
        <begin position="434"/>
        <end position="463"/>
    </location>
</feature>
<dbReference type="GO" id="GO:0071846">
    <property type="term" value="P:actin filament debranching"/>
    <property type="evidence" value="ECO:0007669"/>
    <property type="project" value="EnsemblFungi"/>
</dbReference>
<dbReference type="Proteomes" id="UP000095038">
    <property type="component" value="Unassembled WGS sequence"/>
</dbReference>
<dbReference type="InterPro" id="IPR001680">
    <property type="entry name" value="WD40_rpt"/>
</dbReference>
<dbReference type="GO" id="GO:0051015">
    <property type="term" value="F:actin filament binding"/>
    <property type="evidence" value="ECO:0007669"/>
    <property type="project" value="EnsemblFungi"/>
</dbReference>
<dbReference type="SMART" id="SM00320">
    <property type="entry name" value="WD40"/>
    <property type="match status" value="4"/>
</dbReference>
<evidence type="ECO:0000256" key="1">
    <source>
        <dbReference type="ARBA" id="ARBA00009482"/>
    </source>
</evidence>
<dbReference type="PROSITE" id="PS50082">
    <property type="entry name" value="WD_REPEATS_2"/>
    <property type="match status" value="2"/>
</dbReference>
<evidence type="ECO:0000256" key="4">
    <source>
        <dbReference type="ARBA" id="ARBA00022737"/>
    </source>
</evidence>
<organism evidence="13 14">
    <name type="scientific">Ascoidea rubescens DSM 1968</name>
    <dbReference type="NCBI Taxonomy" id="1344418"/>
    <lineage>
        <taxon>Eukaryota</taxon>
        <taxon>Fungi</taxon>
        <taxon>Dikarya</taxon>
        <taxon>Ascomycota</taxon>
        <taxon>Saccharomycotina</taxon>
        <taxon>Saccharomycetes</taxon>
        <taxon>Ascoideaceae</taxon>
        <taxon>Ascoidea</taxon>
    </lineage>
</organism>
<dbReference type="PROSITE" id="PS50294">
    <property type="entry name" value="WD_REPEATS_REGION"/>
    <property type="match status" value="2"/>
</dbReference>
<dbReference type="SMART" id="SM01167">
    <property type="entry name" value="DUF1900"/>
    <property type="match status" value="1"/>
</dbReference>
<protein>
    <recommendedName>
        <fullName evidence="9">Coronin</fullName>
    </recommendedName>
</protein>
<dbReference type="GO" id="GO:0007015">
    <property type="term" value="P:actin filament organization"/>
    <property type="evidence" value="ECO:0007669"/>
    <property type="project" value="EnsemblFungi"/>
</dbReference>
<name>A0A1D2VPF0_9ASCO</name>
<dbReference type="RefSeq" id="XP_020049795.1">
    <property type="nucleotide sequence ID" value="XM_020190165.1"/>
</dbReference>
<dbReference type="GO" id="GO:0030479">
    <property type="term" value="C:actin cortical patch"/>
    <property type="evidence" value="ECO:0007669"/>
    <property type="project" value="EnsemblFungi"/>
</dbReference>
<dbReference type="InterPro" id="IPR015048">
    <property type="entry name" value="DUF1899"/>
</dbReference>
<dbReference type="EMBL" id="KV454475">
    <property type="protein sequence ID" value="ODV63488.1"/>
    <property type="molecule type" value="Genomic_DNA"/>
</dbReference>
<keyword evidence="6" id="KW-0009">Actin-binding</keyword>
<gene>
    <name evidence="13" type="ORF">ASCRUDRAFT_30142</name>
</gene>
<dbReference type="Gene3D" id="2.130.10.10">
    <property type="entry name" value="YVTN repeat-like/Quinoprotein amine dehydrogenase"/>
    <property type="match status" value="1"/>
</dbReference>
<evidence type="ECO:0000256" key="9">
    <source>
        <dbReference type="RuleBase" id="RU280818"/>
    </source>
</evidence>
<evidence type="ECO:0000256" key="11">
    <source>
        <dbReference type="SAM" id="MobiDB-lite"/>
    </source>
</evidence>
<keyword evidence="2" id="KW-0597">Phosphoprotein</keyword>
<dbReference type="GO" id="GO:0071933">
    <property type="term" value="F:Arp2/3 complex binding"/>
    <property type="evidence" value="ECO:0007669"/>
    <property type="project" value="EnsemblFungi"/>
</dbReference>
<keyword evidence="14" id="KW-1185">Reference proteome</keyword>
<sequence>SRRFVRASKYRHVFAQPSKKELCYENLRISKNAWDSNLLKVNSKFLSVNWDSSGGGAFAVIPLNQHGKAPDQIPLFRGHTAPVLDTDFDPFNDHIVASCSEDGKIFIYNIPEDYSFHLPTDPKNKKNSDPQIKDIYPSTKLSGHTRKVGHIRFHPIAQNILVSSSMDYTIKIWNTKTAKVLQSLKHNDAITSFSFNYNGDLLASVSRDKKLRIWNIRTGALLQEGPCHGSPKVSRVYWLGKSNRVVTTGFSRLSDRQFALWDTNNIQNGPINGFHTVDVSSGILVPFFDESTSILLLAGKGDGNIRYYEYDPKDDRFYDISEFQSIEPQRGFAIAPKRSVNIKENEIIKAYKTVNDNFIEPISFIVPRRSEVFQYDIYPDCPSQIPALSLEDYLNNKSVNGPVLMNMESLFENDDPIYTNARSIESNSIQSNPIQSQLLSKKVQSNTPSPINSSQNSSNTSLSKTKLNDLLEKKEVNDLINKATDLDNENEVQFVSSNWDDKKPSPKPTPIVAEKIPEKASPKSASTATPKNMENKPLIETVPEKSHKIEPNDPKKTEKNEKNDTNDKTESIKPSLPTGGATNKALALKEIVSKLSDLITKFETEISLLKAINSEKDKRLQALEEKIDLLLSNQN</sequence>
<dbReference type="SUPFAM" id="SSF50978">
    <property type="entry name" value="WD40 repeat-like"/>
    <property type="match status" value="1"/>
</dbReference>
<evidence type="ECO:0000259" key="12">
    <source>
        <dbReference type="SMART" id="SM01166"/>
    </source>
</evidence>
<dbReference type="FunFam" id="2.130.10.10:FF:000197">
    <property type="entry name" value="Coronin"/>
    <property type="match status" value="1"/>
</dbReference>
<evidence type="ECO:0000256" key="10">
    <source>
        <dbReference type="SAM" id="Coils"/>
    </source>
</evidence>
<evidence type="ECO:0000256" key="7">
    <source>
        <dbReference type="ARBA" id="ARBA00062568"/>
    </source>
</evidence>
<feature type="domain" description="DUF1899" evidence="12">
    <location>
        <begin position="3"/>
        <end position="67"/>
    </location>
</feature>
<dbReference type="InterPro" id="IPR019775">
    <property type="entry name" value="WD40_repeat_CS"/>
</dbReference>
<reference evidence="14" key="1">
    <citation type="submission" date="2016-05" db="EMBL/GenBank/DDBJ databases">
        <title>Comparative genomics of biotechnologically important yeasts.</title>
        <authorList>
            <consortium name="DOE Joint Genome Institute"/>
            <person name="Riley R."/>
            <person name="Haridas S."/>
            <person name="Wolfe K.H."/>
            <person name="Lopes M.R."/>
            <person name="Hittinger C.T."/>
            <person name="Goker M."/>
            <person name="Salamov A."/>
            <person name="Wisecaver J."/>
            <person name="Long T.M."/>
            <person name="Aerts A.L."/>
            <person name="Barry K."/>
            <person name="Choi C."/>
            <person name="Clum A."/>
            <person name="Coughlan A.Y."/>
            <person name="Deshpande S."/>
            <person name="Douglass A.P."/>
            <person name="Hanson S.J."/>
            <person name="Klenk H.-P."/>
            <person name="Labutti K."/>
            <person name="Lapidus A."/>
            <person name="Lindquist E."/>
            <person name="Lipzen A."/>
            <person name="Meier-Kolthoff J.P."/>
            <person name="Ohm R.A."/>
            <person name="Otillar R.P."/>
            <person name="Pangilinan J."/>
            <person name="Peng Y."/>
            <person name="Rokas A."/>
            <person name="Rosa C.A."/>
            <person name="Scheuner C."/>
            <person name="Sibirny A.A."/>
            <person name="Slot J.C."/>
            <person name="Stielow J.B."/>
            <person name="Sun H."/>
            <person name="Kurtzman C.P."/>
            <person name="Blackwell M."/>
            <person name="Grigoriev I.V."/>
            <person name="Jeffries T.W."/>
        </authorList>
    </citation>
    <scope>NUCLEOTIDE SEQUENCE [LARGE SCALE GENOMIC DNA]</scope>
    <source>
        <strain evidence="14">DSM 1968</strain>
    </source>
</reference>
<accession>A0A1D2VPF0</accession>
<comment type="subunit">
    <text evidence="7">Binds to F-actin.</text>
</comment>
<dbReference type="GO" id="GO:0008017">
    <property type="term" value="F:microtubule binding"/>
    <property type="evidence" value="ECO:0007669"/>
    <property type="project" value="EnsemblFungi"/>
</dbReference>
<dbReference type="Pfam" id="PF16300">
    <property type="entry name" value="WD40_4"/>
    <property type="match status" value="1"/>
</dbReference>
<feature type="compositionally biased region" description="Basic and acidic residues" evidence="11">
    <location>
        <begin position="542"/>
        <end position="571"/>
    </location>
</feature>
<dbReference type="GO" id="GO:0030139">
    <property type="term" value="C:endocytic vesicle"/>
    <property type="evidence" value="ECO:0007669"/>
    <property type="project" value="EnsemblFungi"/>
</dbReference>
<feature type="repeat" description="WD" evidence="8">
    <location>
        <begin position="183"/>
        <end position="224"/>
    </location>
</feature>
<dbReference type="GeneID" id="30963801"/>
<dbReference type="PANTHER" id="PTHR10856">
    <property type="entry name" value="CORONIN"/>
    <property type="match status" value="1"/>
</dbReference>
<evidence type="ECO:0000313" key="14">
    <source>
        <dbReference type="Proteomes" id="UP000095038"/>
    </source>
</evidence>
<dbReference type="SMART" id="SM01166">
    <property type="entry name" value="DUF1899"/>
    <property type="match status" value="1"/>
</dbReference>
<dbReference type="Pfam" id="PF00400">
    <property type="entry name" value="WD40"/>
    <property type="match status" value="3"/>
</dbReference>
<dbReference type="AlphaFoldDB" id="A0A1D2VPF0"/>
<dbReference type="Pfam" id="PF08953">
    <property type="entry name" value="DUF1899"/>
    <property type="match status" value="1"/>
</dbReference>
<keyword evidence="5 10" id="KW-0175">Coiled coil</keyword>
<feature type="coiled-coil region" evidence="10">
    <location>
        <begin position="606"/>
        <end position="633"/>
    </location>
</feature>
<feature type="non-terminal residue" evidence="13">
    <location>
        <position position="1"/>
    </location>
</feature>
<dbReference type="GO" id="GO:2000601">
    <property type="term" value="P:positive regulation of Arp2/3 complex-mediated actin nucleation"/>
    <property type="evidence" value="ECO:0007669"/>
    <property type="project" value="EnsemblFungi"/>
</dbReference>
<dbReference type="FunCoup" id="A0A1D2VPF0">
    <property type="interactions" value="354"/>
</dbReference>
<feature type="repeat" description="WD" evidence="8">
    <location>
        <begin position="141"/>
        <end position="183"/>
    </location>
</feature>
<keyword evidence="3 8" id="KW-0853">WD repeat</keyword>